<sequence>MSSAATVYQLYWDFVKDWGLLQCHSKNPWLRNELMLRRKFIYYFSMALNLVLRLAWLQTVILDFSRLVTLHINLHCHALYLLPAPKPSVPICSLSILLPSDLIPIVTATKSTRSSIIYGKRRASERLFRFPIISCVVEDSSETHSESVSSSGSSDSSKEELPRRSLLATFTCNACVLRSQRLINRLAYERGTVFIQVVLAGLAQLVQVLVRDGAYACASFSCACHELAETLAVVQVLVMVALCWVLGLSEAEVRLVELLVEKQLEQVVALLVVVMDLRQPSLAKMQKQAEAGLGNSTQEWDRDVHSHCGIRNLEVESDSKQLTEWIKRKHEPPWSLLGHHCAEIHRLMDKFENLISNTNLEKVIRLTGIRLAEKRFGLQTAITFQNGLKVN</sequence>
<dbReference type="EMBL" id="JACEIK010001848">
    <property type="protein sequence ID" value="MCD7472615.1"/>
    <property type="molecule type" value="Genomic_DNA"/>
</dbReference>
<feature type="transmembrane region" description="Helical" evidence="5">
    <location>
        <begin position="40"/>
        <end position="57"/>
    </location>
</feature>
<evidence type="ECO:0000313" key="7">
    <source>
        <dbReference type="EMBL" id="MCD7472615.1"/>
    </source>
</evidence>
<gene>
    <name evidence="7" type="ORF">HAX54_013896</name>
</gene>
<accession>A0ABS8TPP7</accession>
<reference evidence="7 8" key="1">
    <citation type="journal article" date="2021" name="BMC Genomics">
        <title>Datura genome reveals duplications of psychoactive alkaloid biosynthetic genes and high mutation rate following tissue culture.</title>
        <authorList>
            <person name="Rajewski A."/>
            <person name="Carter-House D."/>
            <person name="Stajich J."/>
            <person name="Litt A."/>
        </authorList>
    </citation>
    <scope>NUCLEOTIDE SEQUENCE [LARGE SCALE GENOMIC DNA]</scope>
    <source>
        <strain evidence="7">AR-01</strain>
    </source>
</reference>
<keyword evidence="2 5" id="KW-0812">Transmembrane</keyword>
<evidence type="ECO:0000256" key="1">
    <source>
        <dbReference type="ARBA" id="ARBA00004141"/>
    </source>
</evidence>
<comment type="subcellular location">
    <subcellularLocation>
        <location evidence="1">Membrane</location>
        <topology evidence="1">Multi-pass membrane protein</topology>
    </subcellularLocation>
</comment>
<feature type="domain" description="EXS" evidence="6">
    <location>
        <begin position="1"/>
        <end position="129"/>
    </location>
</feature>
<dbReference type="Proteomes" id="UP000823775">
    <property type="component" value="Unassembled WGS sequence"/>
</dbReference>
<evidence type="ECO:0000259" key="6">
    <source>
        <dbReference type="PROSITE" id="PS51380"/>
    </source>
</evidence>
<keyword evidence="3 5" id="KW-1133">Transmembrane helix</keyword>
<name>A0ABS8TPP7_DATST</name>
<dbReference type="InterPro" id="IPR004342">
    <property type="entry name" value="EXS_C"/>
</dbReference>
<evidence type="ECO:0000256" key="2">
    <source>
        <dbReference type="ARBA" id="ARBA00022692"/>
    </source>
</evidence>
<dbReference type="PANTHER" id="PTHR48477">
    <property type="entry name" value="PHOSPHATE TRANSPORTER PHO1"/>
    <property type="match status" value="1"/>
</dbReference>
<comment type="caution">
    <text evidence="7">The sequence shown here is derived from an EMBL/GenBank/DDBJ whole genome shotgun (WGS) entry which is preliminary data.</text>
</comment>
<dbReference type="PANTHER" id="PTHR48477:SF1">
    <property type="entry name" value="PHOSPHATE TRANSPORTER PHO1"/>
    <property type="match status" value="1"/>
</dbReference>
<keyword evidence="4 5" id="KW-0472">Membrane</keyword>
<dbReference type="PROSITE" id="PS51380">
    <property type="entry name" value="EXS"/>
    <property type="match status" value="1"/>
</dbReference>
<evidence type="ECO:0000256" key="5">
    <source>
        <dbReference type="SAM" id="Phobius"/>
    </source>
</evidence>
<dbReference type="InterPro" id="IPR052486">
    <property type="entry name" value="PHO1"/>
</dbReference>
<evidence type="ECO:0000256" key="3">
    <source>
        <dbReference type="ARBA" id="ARBA00022989"/>
    </source>
</evidence>
<evidence type="ECO:0000313" key="8">
    <source>
        <dbReference type="Proteomes" id="UP000823775"/>
    </source>
</evidence>
<proteinExistence type="predicted"/>
<dbReference type="Pfam" id="PF03124">
    <property type="entry name" value="EXS"/>
    <property type="match status" value="1"/>
</dbReference>
<keyword evidence="8" id="KW-1185">Reference proteome</keyword>
<organism evidence="7 8">
    <name type="scientific">Datura stramonium</name>
    <name type="common">Jimsonweed</name>
    <name type="synonym">Common thornapple</name>
    <dbReference type="NCBI Taxonomy" id="4076"/>
    <lineage>
        <taxon>Eukaryota</taxon>
        <taxon>Viridiplantae</taxon>
        <taxon>Streptophyta</taxon>
        <taxon>Embryophyta</taxon>
        <taxon>Tracheophyta</taxon>
        <taxon>Spermatophyta</taxon>
        <taxon>Magnoliopsida</taxon>
        <taxon>eudicotyledons</taxon>
        <taxon>Gunneridae</taxon>
        <taxon>Pentapetalae</taxon>
        <taxon>asterids</taxon>
        <taxon>lamiids</taxon>
        <taxon>Solanales</taxon>
        <taxon>Solanaceae</taxon>
        <taxon>Solanoideae</taxon>
        <taxon>Datureae</taxon>
        <taxon>Datura</taxon>
    </lineage>
</organism>
<protein>
    <recommendedName>
        <fullName evidence="6">EXS domain-containing protein</fullName>
    </recommendedName>
</protein>
<evidence type="ECO:0000256" key="4">
    <source>
        <dbReference type="ARBA" id="ARBA00023136"/>
    </source>
</evidence>